<comment type="similarity">
    <text evidence="10">Belongs to the insect chemoreceptor superfamily. Heteromeric odorant receptor channel (TC 1.A.69) family.</text>
</comment>
<reference evidence="11" key="1">
    <citation type="journal article" date="2014" name="BMC Genomics">
        <title>Identification and characterization of three chemosensory receptor families in the cotton bollworm Helicoverpa armigera.</title>
        <authorList>
            <person name="Liu N.Y."/>
            <person name="Xu W."/>
            <person name="Papanicolaou A."/>
            <person name="Dong S.L."/>
            <person name="Anderson A."/>
        </authorList>
    </citation>
    <scope>NUCLEOTIDE SEQUENCE</scope>
</reference>
<keyword evidence="6 10" id="KW-1133">Transmembrane helix</keyword>
<evidence type="ECO:0000256" key="10">
    <source>
        <dbReference type="RuleBase" id="RU351113"/>
    </source>
</evidence>
<feature type="transmembrane region" description="Helical" evidence="10">
    <location>
        <begin position="70"/>
        <end position="89"/>
    </location>
</feature>
<feature type="transmembrane region" description="Helical" evidence="10">
    <location>
        <begin position="304"/>
        <end position="321"/>
    </location>
</feature>
<accession>A0A075T2X2</accession>
<dbReference type="Proteomes" id="UP000249218">
    <property type="component" value="Unassembled WGS sequence"/>
</dbReference>
<feature type="transmembrane region" description="Helical" evidence="10">
    <location>
        <begin position="136"/>
        <end position="158"/>
    </location>
</feature>
<dbReference type="Pfam" id="PF02949">
    <property type="entry name" value="7tm_6"/>
    <property type="match status" value="1"/>
</dbReference>
<evidence type="ECO:0000256" key="8">
    <source>
        <dbReference type="ARBA" id="ARBA00023170"/>
    </source>
</evidence>
<keyword evidence="2" id="KW-1003">Cell membrane</keyword>
<evidence type="ECO:0000256" key="3">
    <source>
        <dbReference type="ARBA" id="ARBA00022606"/>
    </source>
</evidence>
<reference evidence="12" key="3">
    <citation type="submission" date="2017-05" db="EMBL/GenBank/DDBJ databases">
        <authorList>
            <person name="Song R."/>
            <person name="Chenine A.L."/>
            <person name="Ruprecht R.M."/>
        </authorList>
    </citation>
    <scope>NUCLEOTIDE SEQUENCE</scope>
    <source>
        <strain evidence="12">Harm_GR_Male_#8</strain>
        <tissue evidence="12">Whole organism</tissue>
    </source>
</reference>
<keyword evidence="13" id="KW-1185">Reference proteome</keyword>
<feature type="transmembrane region" description="Helical" evidence="10">
    <location>
        <begin position="270"/>
        <end position="292"/>
    </location>
</feature>
<dbReference type="EMBL" id="KZ150564">
    <property type="protein sequence ID" value="PZC70520.1"/>
    <property type="molecule type" value="Genomic_DNA"/>
</dbReference>
<proteinExistence type="evidence at transcript level"/>
<keyword evidence="3 10" id="KW-0716">Sensory transduction</keyword>
<feature type="transmembrane region" description="Helical" evidence="10">
    <location>
        <begin position="13"/>
        <end position="30"/>
    </location>
</feature>
<dbReference type="PANTHER" id="PTHR21137">
    <property type="entry name" value="ODORANT RECEPTOR"/>
    <property type="match status" value="1"/>
</dbReference>
<gene>
    <name evidence="11" type="primary">OR20</name>
    <name evidence="12" type="synonym">HaOG200982</name>
    <name evidence="12" type="ORF">B5X24_HaOG200982</name>
</gene>
<evidence type="ECO:0000256" key="9">
    <source>
        <dbReference type="ARBA" id="ARBA00023224"/>
    </source>
</evidence>
<name>A0A075T2X2_HELAM</name>
<dbReference type="PANTHER" id="PTHR21137:SF3">
    <property type="entry name" value="ODORANT RECEPTOR 30A-RELATED"/>
    <property type="match status" value="1"/>
</dbReference>
<evidence type="ECO:0000256" key="7">
    <source>
        <dbReference type="ARBA" id="ARBA00023136"/>
    </source>
</evidence>
<dbReference type="GO" id="GO:0005549">
    <property type="term" value="F:odorant binding"/>
    <property type="evidence" value="ECO:0007669"/>
    <property type="project" value="InterPro"/>
</dbReference>
<keyword evidence="9 10" id="KW-0807">Transducer</keyword>
<dbReference type="EMBL" id="KF768674">
    <property type="protein sequence ID" value="AIG51868.1"/>
    <property type="molecule type" value="mRNA"/>
</dbReference>
<keyword evidence="4 10" id="KW-0812">Transmembrane</keyword>
<feature type="transmembrane region" description="Helical" evidence="10">
    <location>
        <begin position="190"/>
        <end position="207"/>
    </location>
</feature>
<feature type="transmembrane region" description="Helical" evidence="10">
    <location>
        <begin position="37"/>
        <end position="58"/>
    </location>
</feature>
<keyword evidence="5 10" id="KW-0552">Olfaction</keyword>
<dbReference type="GO" id="GO:0004984">
    <property type="term" value="F:olfactory receptor activity"/>
    <property type="evidence" value="ECO:0007669"/>
    <property type="project" value="InterPro"/>
</dbReference>
<evidence type="ECO:0000256" key="2">
    <source>
        <dbReference type="ARBA" id="ARBA00022475"/>
    </source>
</evidence>
<evidence type="ECO:0000256" key="1">
    <source>
        <dbReference type="ARBA" id="ARBA00004651"/>
    </source>
</evidence>
<evidence type="ECO:0000256" key="5">
    <source>
        <dbReference type="ARBA" id="ARBA00022725"/>
    </source>
</evidence>
<protein>
    <recommendedName>
        <fullName evidence="10">Odorant receptor</fullName>
    </recommendedName>
</protein>
<sequence>MDEELEFKPFHETYRLITFSLCIAMIYPNPRTEKWRLFSIPILIATVAPVAIMIFLDMYKCWKNGDIVNIIRHSTVVGPFLGGFFKMILMYHKRVQAKQILDEFDRDHYMFNTVAETYKDIARASIRNCQIYSERLWACLVTTCVMTFPVMAIVLNIYNFMFKSEPTKYMIHDLEKPFSKEPEERFESPYFELLFVYMFYAAILYVVNFTGYDGFFGLCVNHACLKMELYCKALEEAMMADREEVYGRVIAVIREQCRMFRYVDLIQDTFNIWLGIIFIATMIQICTCLYHITEGYGFDIRYMIFVYGAVVHIYLPCRYAAKLKAMSMETSNRFYCSGWERVDDERVRKMIVFMIARAQVPNEITAFNMMAFDMELFLSILQTSYSMFTLLRS</sequence>
<dbReference type="OrthoDB" id="7351552at2759"/>
<keyword evidence="8 10" id="KW-0675">Receptor</keyword>
<dbReference type="GO" id="GO:0007165">
    <property type="term" value="P:signal transduction"/>
    <property type="evidence" value="ECO:0007669"/>
    <property type="project" value="UniProtKB-KW"/>
</dbReference>
<evidence type="ECO:0000256" key="4">
    <source>
        <dbReference type="ARBA" id="ARBA00022692"/>
    </source>
</evidence>
<evidence type="ECO:0000256" key="6">
    <source>
        <dbReference type="ARBA" id="ARBA00022989"/>
    </source>
</evidence>
<dbReference type="GO" id="GO:0005886">
    <property type="term" value="C:plasma membrane"/>
    <property type="evidence" value="ECO:0007669"/>
    <property type="project" value="UniProtKB-SubCell"/>
</dbReference>
<evidence type="ECO:0000313" key="12">
    <source>
        <dbReference type="EMBL" id="PZC70520.1"/>
    </source>
</evidence>
<comment type="subcellular location">
    <subcellularLocation>
        <location evidence="1 10">Cell membrane</location>
        <topology evidence="1 10">Multi-pass membrane protein</topology>
    </subcellularLocation>
</comment>
<evidence type="ECO:0000313" key="13">
    <source>
        <dbReference type="Proteomes" id="UP000249218"/>
    </source>
</evidence>
<dbReference type="AlphaFoldDB" id="A0A075T2X2"/>
<keyword evidence="7 10" id="KW-0472">Membrane</keyword>
<organism evidence="11">
    <name type="scientific">Helicoverpa armigera</name>
    <name type="common">Cotton bollworm</name>
    <name type="synonym">Heliothis armigera</name>
    <dbReference type="NCBI Taxonomy" id="29058"/>
    <lineage>
        <taxon>Eukaryota</taxon>
        <taxon>Metazoa</taxon>
        <taxon>Ecdysozoa</taxon>
        <taxon>Arthropoda</taxon>
        <taxon>Hexapoda</taxon>
        <taxon>Insecta</taxon>
        <taxon>Pterygota</taxon>
        <taxon>Neoptera</taxon>
        <taxon>Endopterygota</taxon>
        <taxon>Lepidoptera</taxon>
        <taxon>Glossata</taxon>
        <taxon>Ditrysia</taxon>
        <taxon>Noctuoidea</taxon>
        <taxon>Noctuidae</taxon>
        <taxon>Heliothinae</taxon>
        <taxon>Helicoverpa</taxon>
    </lineage>
</organism>
<reference evidence="12 13" key="2">
    <citation type="journal article" date="2017" name="BMC Biol.">
        <title>Genomic innovations, transcriptional plasticity and gene loss underlying the evolution and divergence of two highly polyphagous and invasive Helicoverpa pest species.</title>
        <authorList>
            <person name="Pearce S.L."/>
            <person name="Clarke D.F."/>
            <person name="East P.D."/>
            <person name="Elfekih S."/>
            <person name="Gordon K.H."/>
            <person name="Jermiin L.S."/>
            <person name="McGaughran A."/>
            <person name="Oakeshott J.G."/>
            <person name="Papanikolaou A."/>
            <person name="Perera O.P."/>
            <person name="Rane R.V."/>
            <person name="Richards S."/>
            <person name="Tay W.T."/>
            <person name="Walsh T.K."/>
            <person name="Anderson A."/>
            <person name="Anderson C.J."/>
            <person name="Asgari S."/>
            <person name="Board P.G."/>
            <person name="Bretschneider A."/>
            <person name="Campbell P.M."/>
            <person name="Chertemps T."/>
            <person name="Christeller J.T."/>
            <person name="Coppin C.W."/>
            <person name="Downes S.J."/>
            <person name="Duan G."/>
            <person name="Farnsworth C.A."/>
            <person name="Good R.T."/>
            <person name="Han L.B."/>
            <person name="Han Y.C."/>
            <person name="Hatje K."/>
            <person name="Horne I."/>
            <person name="Huang Y.P."/>
            <person name="Hughes D.S."/>
            <person name="Jacquin-Joly E."/>
            <person name="James W."/>
            <person name="Jhangiani S."/>
            <person name="Kollmar M."/>
            <person name="Kuwar S.S."/>
            <person name="Li S."/>
            <person name="Liu N.Y."/>
            <person name="Maibeche M.T."/>
            <person name="Miller J.R."/>
            <person name="Montagne N."/>
            <person name="Perry T."/>
            <person name="Qu J."/>
            <person name="Song S.V."/>
            <person name="Sutton G.G."/>
            <person name="Vogel H."/>
            <person name="Walenz B.P."/>
            <person name="Xu W."/>
            <person name="Zhang H.J."/>
            <person name="Zou Z."/>
            <person name="Batterham P."/>
            <person name="Edwards O.R."/>
            <person name="Feyereisen R."/>
            <person name="Gibbs R.A."/>
            <person name="Heckel D.G."/>
            <person name="McGrath A."/>
            <person name="Robin C."/>
            <person name="Scherer S.E."/>
            <person name="Worley K.C."/>
            <person name="Wu Y.D."/>
        </authorList>
    </citation>
    <scope>NUCLEOTIDE SEQUENCE [LARGE SCALE GENOMIC DNA]</scope>
    <source>
        <strain evidence="12">Harm_GR_Male_#8</strain>
        <tissue evidence="12">Whole organism</tissue>
    </source>
</reference>
<dbReference type="InterPro" id="IPR004117">
    <property type="entry name" value="7tm6_olfct_rcpt"/>
</dbReference>
<evidence type="ECO:0000313" key="11">
    <source>
        <dbReference type="EMBL" id="AIG51868.1"/>
    </source>
</evidence>